<protein>
    <submittedName>
        <fullName evidence="1">DNA polymerase subunit Cdc27</fullName>
    </submittedName>
</protein>
<comment type="caution">
    <text evidence="1">The sequence shown here is derived from an EMBL/GenBank/DDBJ whole genome shotgun (WGS) entry which is preliminary data.</text>
</comment>
<sequence length="422" mass="46441">MDSYNKFLAENVLTEDKVITYRVLSQALRVHVNTAKQMLYEFHRNQNAKRPGAVHATYLVYGTKKATNPPSESQDGADGDIEMSSSAMEVDSLSEVVPESVLSLVPEEQLKDTLADYEEVTSIHVYSIAPHPTKDMALLVDAANQVLTLTTSEDVKNTVPITNPWVRRRERQGAALRAAAAAAVVKPQAKPAFSNVKEESKPTQHVQEAASKPSTSGPTKKPAPSSKRGGNSGIMQAFSKAATKPTKIKKEAEATTPSGEDSSMQPLSDDGEDDEELPQPKPRAGSGFKTKRQREEDLRRMMEEDDEEEEAQEKEETPEEEPMEEEEPPAPEPVKEEEAEVVTASTDGRRRGKRRIMRKKQIMDDQGYLVTIQEPGWESFSEDEAPPPTKPKITSAAPSQAAKPKKAGPKGQGNIMAFFSKK</sequence>
<proteinExistence type="predicted"/>
<dbReference type="EMBL" id="JAGIZQ010000004">
    <property type="protein sequence ID" value="KAH6631941.1"/>
    <property type="molecule type" value="Genomic_DNA"/>
</dbReference>
<accession>A0ACB7PAS5</accession>
<evidence type="ECO:0000313" key="1">
    <source>
        <dbReference type="EMBL" id="KAH6631941.1"/>
    </source>
</evidence>
<keyword evidence="2" id="KW-1185">Reference proteome</keyword>
<dbReference type="Proteomes" id="UP000724584">
    <property type="component" value="Unassembled WGS sequence"/>
</dbReference>
<organism evidence="1 2">
    <name type="scientific">Chaetomium tenue</name>
    <dbReference type="NCBI Taxonomy" id="1854479"/>
    <lineage>
        <taxon>Eukaryota</taxon>
        <taxon>Fungi</taxon>
        <taxon>Dikarya</taxon>
        <taxon>Ascomycota</taxon>
        <taxon>Pezizomycotina</taxon>
        <taxon>Sordariomycetes</taxon>
        <taxon>Sordariomycetidae</taxon>
        <taxon>Sordariales</taxon>
        <taxon>Chaetomiaceae</taxon>
        <taxon>Chaetomium</taxon>
    </lineage>
</organism>
<evidence type="ECO:0000313" key="2">
    <source>
        <dbReference type="Proteomes" id="UP000724584"/>
    </source>
</evidence>
<reference evidence="1 2" key="1">
    <citation type="journal article" date="2021" name="Nat. Commun.">
        <title>Genetic determinants of endophytism in the Arabidopsis root mycobiome.</title>
        <authorList>
            <person name="Mesny F."/>
            <person name="Miyauchi S."/>
            <person name="Thiergart T."/>
            <person name="Pickel B."/>
            <person name="Atanasova L."/>
            <person name="Karlsson M."/>
            <person name="Huettel B."/>
            <person name="Barry K.W."/>
            <person name="Haridas S."/>
            <person name="Chen C."/>
            <person name="Bauer D."/>
            <person name="Andreopoulos W."/>
            <person name="Pangilinan J."/>
            <person name="LaButti K."/>
            <person name="Riley R."/>
            <person name="Lipzen A."/>
            <person name="Clum A."/>
            <person name="Drula E."/>
            <person name="Henrissat B."/>
            <person name="Kohler A."/>
            <person name="Grigoriev I.V."/>
            <person name="Martin F.M."/>
            <person name="Hacquard S."/>
        </authorList>
    </citation>
    <scope>NUCLEOTIDE SEQUENCE [LARGE SCALE GENOMIC DNA]</scope>
    <source>
        <strain evidence="1 2">MPI-SDFR-AT-0079</strain>
    </source>
</reference>
<gene>
    <name evidence="1" type="ORF">F5144DRAFT_572596</name>
</gene>
<name>A0ACB7PAS5_9PEZI</name>